<dbReference type="Proteomes" id="UP000191897">
    <property type="component" value="Unassembled WGS sequence"/>
</dbReference>
<accession>A0A1S7NSV1</accession>
<gene>
    <name evidence="1" type="ORF">AGR4C_Cc120184</name>
</gene>
<dbReference type="EMBL" id="FBWC01000004">
    <property type="protein sequence ID" value="CUX11142.1"/>
    <property type="molecule type" value="Genomic_DNA"/>
</dbReference>
<dbReference type="GeneID" id="92922369"/>
<organism evidence="1 2">
    <name type="scientific">Agrobacterium tumefaciens str. Kerr 14</name>
    <dbReference type="NCBI Taxonomy" id="1183424"/>
    <lineage>
        <taxon>Bacteria</taxon>
        <taxon>Pseudomonadati</taxon>
        <taxon>Pseudomonadota</taxon>
        <taxon>Alphaproteobacteria</taxon>
        <taxon>Hyphomicrobiales</taxon>
        <taxon>Rhizobiaceae</taxon>
        <taxon>Rhizobium/Agrobacterium group</taxon>
        <taxon>Agrobacterium</taxon>
        <taxon>Agrobacterium tumefaciens complex</taxon>
    </lineage>
</organism>
<reference evidence="1 2" key="1">
    <citation type="submission" date="2016-01" db="EMBL/GenBank/DDBJ databases">
        <authorList>
            <person name="Oliw E.H."/>
        </authorList>
    </citation>
    <scope>NUCLEOTIDE SEQUENCE [LARGE SCALE GENOMIC DNA]</scope>
    <source>
        <strain evidence="1 2">Kerr 14</strain>
    </source>
</reference>
<dbReference type="RefSeq" id="WP_003522343.1">
    <property type="nucleotide sequence ID" value="NZ_LT009730.1"/>
</dbReference>
<evidence type="ECO:0008006" key="3">
    <source>
        <dbReference type="Google" id="ProtNLM"/>
    </source>
</evidence>
<protein>
    <recommendedName>
        <fullName evidence="3">Aminoglycoside phosphotransferase</fullName>
    </recommendedName>
</protein>
<evidence type="ECO:0000313" key="1">
    <source>
        <dbReference type="EMBL" id="CUX11142.1"/>
    </source>
</evidence>
<evidence type="ECO:0000313" key="2">
    <source>
        <dbReference type="Proteomes" id="UP000191897"/>
    </source>
</evidence>
<proteinExistence type="predicted"/>
<dbReference type="AlphaFoldDB" id="A0A1S7NSV1"/>
<name>A0A1S7NSV1_AGRTU</name>
<sequence length="57" mass="6553">MAKSFLRTAFDRVVEARERQVSRHVNAALLNLDDKSLEALGMNRADLRRKAKSSYVF</sequence>